<dbReference type="RefSeq" id="WP_184145127.1">
    <property type="nucleotide sequence ID" value="NZ_JACHIK010000011.1"/>
</dbReference>
<dbReference type="AlphaFoldDB" id="A0A7W8DWB5"/>
<dbReference type="EMBL" id="JACHIK010000011">
    <property type="protein sequence ID" value="MBB5043761.1"/>
    <property type="molecule type" value="Genomic_DNA"/>
</dbReference>
<protein>
    <submittedName>
        <fullName evidence="1">Uncharacterized protein</fullName>
    </submittedName>
</protein>
<name>A0A7W8DWB5_9HYPH</name>
<dbReference type="Proteomes" id="UP000535406">
    <property type="component" value="Unassembled WGS sequence"/>
</dbReference>
<evidence type="ECO:0000313" key="2">
    <source>
        <dbReference type="Proteomes" id="UP000535406"/>
    </source>
</evidence>
<sequence length="49" mass="5887">MQDMFALAMLFELSQKNRQRRPREFDHLSRKPSLAARLRRLFGALRAQK</sequence>
<organism evidence="1 2">
    <name type="scientific">Shinella fusca</name>
    <dbReference type="NCBI Taxonomy" id="544480"/>
    <lineage>
        <taxon>Bacteria</taxon>
        <taxon>Pseudomonadati</taxon>
        <taxon>Pseudomonadota</taxon>
        <taxon>Alphaproteobacteria</taxon>
        <taxon>Hyphomicrobiales</taxon>
        <taxon>Rhizobiaceae</taxon>
        <taxon>Shinella</taxon>
    </lineage>
</organism>
<keyword evidence="2" id="KW-1185">Reference proteome</keyword>
<evidence type="ECO:0000313" key="1">
    <source>
        <dbReference type="EMBL" id="MBB5043761.1"/>
    </source>
</evidence>
<accession>A0A7W8DWB5</accession>
<comment type="caution">
    <text evidence="1">The sequence shown here is derived from an EMBL/GenBank/DDBJ whole genome shotgun (WGS) entry which is preliminary data.</text>
</comment>
<proteinExistence type="predicted"/>
<gene>
    <name evidence="1" type="ORF">HNQ66_003172</name>
</gene>
<reference evidence="1 2" key="1">
    <citation type="submission" date="2020-08" db="EMBL/GenBank/DDBJ databases">
        <title>Genomic Encyclopedia of Type Strains, Phase IV (KMG-IV): sequencing the most valuable type-strain genomes for metagenomic binning, comparative biology and taxonomic classification.</title>
        <authorList>
            <person name="Goeker M."/>
        </authorList>
    </citation>
    <scope>NUCLEOTIDE SEQUENCE [LARGE SCALE GENOMIC DNA]</scope>
    <source>
        <strain evidence="1 2">DSM 21319</strain>
    </source>
</reference>